<dbReference type="InterPro" id="IPR029069">
    <property type="entry name" value="HotDog_dom_sf"/>
</dbReference>
<dbReference type="Gene3D" id="3.10.129.10">
    <property type="entry name" value="Hotdog Thioesterase"/>
    <property type="match status" value="1"/>
</dbReference>
<evidence type="ECO:0000256" key="1">
    <source>
        <dbReference type="ARBA" id="ARBA00022801"/>
    </source>
</evidence>
<evidence type="ECO:0000313" key="3">
    <source>
        <dbReference type="EMBL" id="GIQ65080.1"/>
    </source>
</evidence>
<keyword evidence="4" id="KW-1185">Reference proteome</keyword>
<dbReference type="NCBIfam" id="TIGR00369">
    <property type="entry name" value="unchar_dom_1"/>
    <property type="match status" value="1"/>
</dbReference>
<accession>A0ABQ4NA62</accession>
<dbReference type="InterPro" id="IPR003736">
    <property type="entry name" value="PAAI_dom"/>
</dbReference>
<dbReference type="EMBL" id="BOVJ01000119">
    <property type="protein sequence ID" value="GIQ65080.1"/>
    <property type="molecule type" value="Genomic_DNA"/>
</dbReference>
<proteinExistence type="predicted"/>
<evidence type="ECO:0000259" key="2">
    <source>
        <dbReference type="Pfam" id="PF03061"/>
    </source>
</evidence>
<protein>
    <recommendedName>
        <fullName evidence="2">Thioesterase domain-containing protein</fullName>
    </recommendedName>
</protein>
<dbReference type="SUPFAM" id="SSF54637">
    <property type="entry name" value="Thioesterase/thiol ester dehydrase-isomerase"/>
    <property type="match status" value="1"/>
</dbReference>
<reference evidence="3 4" key="1">
    <citation type="submission" date="2021-04" db="EMBL/GenBank/DDBJ databases">
        <title>Draft genome sequence of Paenibacillus cisolokensis, LC2-13A.</title>
        <authorList>
            <person name="Uke A."/>
            <person name="Chhe C."/>
            <person name="Baramee S."/>
            <person name="Kosugi A."/>
        </authorList>
    </citation>
    <scope>NUCLEOTIDE SEQUENCE [LARGE SCALE GENOMIC DNA]</scope>
    <source>
        <strain evidence="3 4">LC2-13A</strain>
    </source>
</reference>
<organism evidence="3 4">
    <name type="scientific">Paenibacillus cisolokensis</name>
    <dbReference type="NCBI Taxonomy" id="1658519"/>
    <lineage>
        <taxon>Bacteria</taxon>
        <taxon>Bacillati</taxon>
        <taxon>Bacillota</taxon>
        <taxon>Bacilli</taxon>
        <taxon>Bacillales</taxon>
        <taxon>Paenibacillaceae</taxon>
        <taxon>Paenibacillus</taxon>
    </lineage>
</organism>
<gene>
    <name evidence="3" type="ORF">PACILC2_36480</name>
</gene>
<dbReference type="InterPro" id="IPR006683">
    <property type="entry name" value="Thioestr_dom"/>
</dbReference>
<dbReference type="Pfam" id="PF03061">
    <property type="entry name" value="4HBT"/>
    <property type="match status" value="1"/>
</dbReference>
<dbReference type="CDD" id="cd03443">
    <property type="entry name" value="PaaI_thioesterase"/>
    <property type="match status" value="1"/>
</dbReference>
<evidence type="ECO:0000313" key="4">
    <source>
        <dbReference type="Proteomes" id="UP000680304"/>
    </source>
</evidence>
<name>A0ABQ4NA62_9BACL</name>
<dbReference type="RefSeq" id="WP_062493872.1">
    <property type="nucleotide sequence ID" value="NZ_BOVJ01000119.1"/>
</dbReference>
<sequence length="148" mass="15502">MSVLTKDQLSELLLKSNFHRFLNITVESISENTITLRLPFKEEFLAGASGTHIHGGIIASLIDIAGDFVFAAILGTALPTINMRVDYLSAGGREDLIASAHVIKLGRSVGISDIVIANPEGKTIAIGRGLYSTAAAGKSSPPGEGKQG</sequence>
<dbReference type="Proteomes" id="UP000680304">
    <property type="component" value="Unassembled WGS sequence"/>
</dbReference>
<comment type="caution">
    <text evidence="3">The sequence shown here is derived from an EMBL/GenBank/DDBJ whole genome shotgun (WGS) entry which is preliminary data.</text>
</comment>
<keyword evidence="1" id="KW-0378">Hydrolase</keyword>
<feature type="domain" description="Thioesterase" evidence="2">
    <location>
        <begin position="52"/>
        <end position="124"/>
    </location>
</feature>